<gene>
    <name evidence="1" type="ORF">L203_106261</name>
</gene>
<evidence type="ECO:0000313" key="2">
    <source>
        <dbReference type="Proteomes" id="UP000094043"/>
    </source>
</evidence>
<dbReference type="AlphaFoldDB" id="A0A1E3IJW4"/>
<accession>A0A1E3IJW4</accession>
<reference evidence="1" key="2">
    <citation type="journal article" date="2022" name="Elife">
        <title>Obligate sexual reproduction of a homothallic fungus closely related to the Cryptococcus pathogenic species complex.</title>
        <authorList>
            <person name="Passer A.R."/>
            <person name="Clancey S.A."/>
            <person name="Shea T."/>
            <person name="David-Palma M."/>
            <person name="Averette A.F."/>
            <person name="Boekhout T."/>
            <person name="Porcel B.M."/>
            <person name="Nowrousian M."/>
            <person name="Cuomo C.A."/>
            <person name="Sun S."/>
            <person name="Heitman J."/>
            <person name="Coelho M.A."/>
        </authorList>
    </citation>
    <scope>NUCLEOTIDE SEQUENCE</scope>
    <source>
        <strain evidence="1">CBS 7841</strain>
    </source>
</reference>
<dbReference type="VEuPathDB" id="FungiDB:L203_02738"/>
<protein>
    <submittedName>
        <fullName evidence="1">Uncharacterized protein</fullName>
    </submittedName>
</protein>
<dbReference type="RefSeq" id="XP_066071714.1">
    <property type="nucleotide sequence ID" value="XM_066215617.1"/>
</dbReference>
<sequence length="314" mass="36054">MALSSLRGGAVQDYDRKQAGFPQQVFRGIRDVTTPLIINERNFRGLYAKDDSHHLTLESLQSLRIIKIVDPEGLEAIGELYNKWKRLLPMLERVDLDCYALQGEDGAGQGSYQPPDNPLYFAPQLGDRFEELACFIDGSNTSVVDRGYTRFGRRLNHLVRDDLQPRILTYVIPSRFTDSLENPNALQCVWTAPLWWPGCQYIKVVVDFHWPEKRRQTLYSLHKDIAETIMTRLEELCTGKCLQHVGNDQYIDVSQNCAKVQWNVAGSKRVKGLLKDMINKQKDGVRPLMLAKLEEYIEIAEVREAHLKEYGLQS</sequence>
<dbReference type="EMBL" id="CP143791">
    <property type="protein sequence ID" value="WVN91014.1"/>
    <property type="molecule type" value="Genomic_DNA"/>
</dbReference>
<dbReference type="GeneID" id="91090469"/>
<reference evidence="1" key="3">
    <citation type="submission" date="2024-01" db="EMBL/GenBank/DDBJ databases">
        <authorList>
            <person name="Coelho M.A."/>
            <person name="David-Palma M."/>
            <person name="Shea T."/>
            <person name="Sun S."/>
            <person name="Cuomo C.A."/>
            <person name="Heitman J."/>
        </authorList>
    </citation>
    <scope>NUCLEOTIDE SEQUENCE</scope>
    <source>
        <strain evidence="1">CBS 7841</strain>
    </source>
</reference>
<reference evidence="1" key="1">
    <citation type="submission" date="2016-06" db="EMBL/GenBank/DDBJ databases">
        <authorList>
            <person name="Cuomo C."/>
            <person name="Litvintseva A."/>
            <person name="Heitman J."/>
            <person name="Chen Y."/>
            <person name="Sun S."/>
            <person name="Springer D."/>
            <person name="Dromer F."/>
            <person name="Young S."/>
            <person name="Zeng Q."/>
            <person name="Chapman S."/>
            <person name="Gujja S."/>
            <person name="Saif S."/>
            <person name="Birren B."/>
        </authorList>
    </citation>
    <scope>NUCLEOTIDE SEQUENCE</scope>
    <source>
        <strain evidence="1">CBS 7841</strain>
    </source>
</reference>
<dbReference type="Proteomes" id="UP000094043">
    <property type="component" value="Chromosome 8"/>
</dbReference>
<organism evidence="1 2">
    <name type="scientific">Cryptococcus depauperatus CBS 7841</name>
    <dbReference type="NCBI Taxonomy" id="1295531"/>
    <lineage>
        <taxon>Eukaryota</taxon>
        <taxon>Fungi</taxon>
        <taxon>Dikarya</taxon>
        <taxon>Basidiomycota</taxon>
        <taxon>Agaricomycotina</taxon>
        <taxon>Tremellomycetes</taxon>
        <taxon>Tremellales</taxon>
        <taxon>Cryptococcaceae</taxon>
        <taxon>Cryptococcus</taxon>
    </lineage>
</organism>
<dbReference type="OrthoDB" id="2567135at2759"/>
<dbReference type="KEGG" id="cdep:91090469"/>
<evidence type="ECO:0000313" key="1">
    <source>
        <dbReference type="EMBL" id="WVN91014.1"/>
    </source>
</evidence>
<keyword evidence="2" id="KW-1185">Reference proteome</keyword>
<name>A0A1E3IJW4_9TREE</name>
<proteinExistence type="predicted"/>